<dbReference type="EMBL" id="CAJFDI010000005">
    <property type="protein sequence ID" value="CAD5232410.1"/>
    <property type="molecule type" value="Genomic_DNA"/>
</dbReference>
<keyword evidence="5" id="KW-0963">Cytoplasm</keyword>
<dbReference type="GO" id="GO:0006979">
    <property type="term" value="P:response to oxidative stress"/>
    <property type="evidence" value="ECO:0007669"/>
    <property type="project" value="InterPro"/>
</dbReference>
<proteinExistence type="inferred from homology"/>
<dbReference type="PANTHER" id="PTHR11592:SF134">
    <property type="entry name" value="PHOSPHOLIPID HYDROPEROXIDE GLUTATHIONE PEROXIDASE"/>
    <property type="match status" value="1"/>
</dbReference>
<dbReference type="CDD" id="cd00340">
    <property type="entry name" value="GSH_Peroxidase"/>
    <property type="match status" value="1"/>
</dbReference>
<dbReference type="InterPro" id="IPR013766">
    <property type="entry name" value="Thioredoxin_domain"/>
</dbReference>
<dbReference type="Proteomes" id="UP000659654">
    <property type="component" value="Unassembled WGS sequence"/>
</dbReference>
<evidence type="ECO:0000256" key="1">
    <source>
        <dbReference type="ARBA" id="ARBA00000217"/>
    </source>
</evidence>
<evidence type="ECO:0000313" key="14">
    <source>
        <dbReference type="Proteomes" id="UP000659654"/>
    </source>
</evidence>
<comment type="catalytic activity">
    <reaction evidence="1">
        <text>2 glutathione + H2O2 = glutathione disulfide + 2 H2O</text>
        <dbReference type="Rhea" id="RHEA:16833"/>
        <dbReference type="ChEBI" id="CHEBI:15377"/>
        <dbReference type="ChEBI" id="CHEBI:16240"/>
        <dbReference type="ChEBI" id="CHEBI:57925"/>
        <dbReference type="ChEBI" id="CHEBI:58297"/>
        <dbReference type="EC" id="1.11.1.9"/>
    </reaction>
</comment>
<dbReference type="GO" id="GO:0004602">
    <property type="term" value="F:glutathione peroxidase activity"/>
    <property type="evidence" value="ECO:0007669"/>
    <property type="project" value="UniProtKB-EC"/>
</dbReference>
<evidence type="ECO:0000313" key="15">
    <source>
        <dbReference type="WBParaSite" id="BXY_0829200.1"/>
    </source>
</evidence>
<protein>
    <recommendedName>
        <fullName evidence="4 10">Glutathione peroxidase</fullName>
    </recommendedName>
</protein>
<dbReference type="InterPro" id="IPR029759">
    <property type="entry name" value="GPX_AS"/>
</dbReference>
<evidence type="ECO:0000256" key="6">
    <source>
        <dbReference type="ARBA" id="ARBA00022559"/>
    </source>
</evidence>
<dbReference type="InterPro" id="IPR036249">
    <property type="entry name" value="Thioredoxin-like_sf"/>
</dbReference>
<dbReference type="AlphaFoldDB" id="A0A1I7S5K7"/>
<dbReference type="SUPFAM" id="SSF52833">
    <property type="entry name" value="Thioredoxin-like"/>
    <property type="match status" value="1"/>
</dbReference>
<dbReference type="InterPro" id="IPR000889">
    <property type="entry name" value="Glutathione_peroxidase"/>
</dbReference>
<dbReference type="GO" id="GO:0005737">
    <property type="term" value="C:cytoplasm"/>
    <property type="evidence" value="ECO:0007669"/>
    <property type="project" value="UniProtKB-SubCell"/>
</dbReference>
<dbReference type="PROSITE" id="PS51355">
    <property type="entry name" value="GLUTATHIONE_PEROXID_3"/>
    <property type="match status" value="1"/>
</dbReference>
<dbReference type="FunFam" id="3.40.30.10:FF:000270">
    <property type="entry name" value="Glutathione peroxidase"/>
    <property type="match status" value="1"/>
</dbReference>
<name>A0A1I7S5K7_BURXY</name>
<dbReference type="EMBL" id="CAJFCV020000005">
    <property type="protein sequence ID" value="CAG9124815.1"/>
    <property type="molecule type" value="Genomic_DNA"/>
</dbReference>
<comment type="function">
    <text evidence="8">May constitute a glutathione peroxidase-like protective system against oxidative stresses.</text>
</comment>
<evidence type="ECO:0000313" key="12">
    <source>
        <dbReference type="EMBL" id="CAD5232410.1"/>
    </source>
</evidence>
<keyword evidence="7 10" id="KW-0560">Oxidoreductase</keyword>
<feature type="domain" description="Thioredoxin" evidence="11">
    <location>
        <begin position="1"/>
        <end position="165"/>
    </location>
</feature>
<dbReference type="eggNOG" id="KOG1651">
    <property type="taxonomic scope" value="Eukaryota"/>
</dbReference>
<comment type="subcellular location">
    <subcellularLocation>
        <location evidence="2">Cytoplasm</location>
    </subcellularLocation>
</comment>
<evidence type="ECO:0000256" key="9">
    <source>
        <dbReference type="PIRSR" id="PIRSR000303-1"/>
    </source>
</evidence>
<evidence type="ECO:0000256" key="4">
    <source>
        <dbReference type="ARBA" id="ARBA00012310"/>
    </source>
</evidence>
<keyword evidence="6 10" id="KW-0575">Peroxidase</keyword>
<gene>
    <name evidence="12" type="ORF">BXYJ_LOCUS12501</name>
</gene>
<dbReference type="PIRSF" id="PIRSF000303">
    <property type="entry name" value="Glutathion_perox"/>
    <property type="match status" value="1"/>
</dbReference>
<organism evidence="13 15">
    <name type="scientific">Bursaphelenchus xylophilus</name>
    <name type="common">Pinewood nematode worm</name>
    <name type="synonym">Aphelenchoides xylophilus</name>
    <dbReference type="NCBI Taxonomy" id="6326"/>
    <lineage>
        <taxon>Eukaryota</taxon>
        <taxon>Metazoa</taxon>
        <taxon>Ecdysozoa</taxon>
        <taxon>Nematoda</taxon>
        <taxon>Chromadorea</taxon>
        <taxon>Rhabditida</taxon>
        <taxon>Tylenchina</taxon>
        <taxon>Tylenchomorpha</taxon>
        <taxon>Aphelenchoidea</taxon>
        <taxon>Aphelenchoididae</taxon>
        <taxon>Bursaphelenchus</taxon>
    </lineage>
</organism>
<evidence type="ECO:0000256" key="5">
    <source>
        <dbReference type="ARBA" id="ARBA00022490"/>
    </source>
</evidence>
<dbReference type="PROSITE" id="PS51352">
    <property type="entry name" value="THIOREDOXIN_2"/>
    <property type="match status" value="1"/>
</dbReference>
<evidence type="ECO:0000256" key="2">
    <source>
        <dbReference type="ARBA" id="ARBA00004496"/>
    </source>
</evidence>
<comment type="similarity">
    <text evidence="3 10">Belongs to the glutathione peroxidase family.</text>
</comment>
<dbReference type="PRINTS" id="PR01011">
    <property type="entry name" value="GLUTPROXDASE"/>
</dbReference>
<evidence type="ECO:0000256" key="7">
    <source>
        <dbReference type="ARBA" id="ARBA00023002"/>
    </source>
</evidence>
<dbReference type="Gene3D" id="3.40.30.10">
    <property type="entry name" value="Glutaredoxin"/>
    <property type="match status" value="1"/>
</dbReference>
<dbReference type="Proteomes" id="UP000095284">
    <property type="component" value="Unplaced"/>
</dbReference>
<keyword evidence="14" id="KW-1185">Reference proteome</keyword>
<dbReference type="SMR" id="A0A1I7S5K7"/>
<dbReference type="PROSITE" id="PS00460">
    <property type="entry name" value="GLUTATHIONE_PEROXID_1"/>
    <property type="match status" value="1"/>
</dbReference>
<sequence>MSESTIYQFTAKDSDGADVSLEKYRGKVVIIVNTASHCGFTNSNYAQLKELLDKYKSQGLEVAAFPCNQFGRQEPGCNADIKNFVKDNFKFDPDLYDKIDVNGKNAHPLFAYLKENAPGFLFNAIKWNFTKFLVNRKGKVIARYAPTTKPLDMVKDIEKALAEEA</sequence>
<dbReference type="Pfam" id="PF00255">
    <property type="entry name" value="GSHPx"/>
    <property type="match status" value="1"/>
</dbReference>
<dbReference type="Proteomes" id="UP000582659">
    <property type="component" value="Unassembled WGS sequence"/>
</dbReference>
<feature type="active site" evidence="9">
    <location>
        <position position="38"/>
    </location>
</feature>
<evidence type="ECO:0000256" key="3">
    <source>
        <dbReference type="ARBA" id="ARBA00006926"/>
    </source>
</evidence>
<evidence type="ECO:0000259" key="11">
    <source>
        <dbReference type="PROSITE" id="PS51352"/>
    </source>
</evidence>
<dbReference type="OrthoDB" id="446890at2759"/>
<dbReference type="WBParaSite" id="BXY_0829200.1">
    <property type="protein sequence ID" value="BXY_0829200.1"/>
    <property type="gene ID" value="BXY_0829200"/>
</dbReference>
<dbReference type="PANTHER" id="PTHR11592">
    <property type="entry name" value="GLUTATHIONE PEROXIDASE"/>
    <property type="match status" value="1"/>
</dbReference>
<evidence type="ECO:0000313" key="13">
    <source>
        <dbReference type="Proteomes" id="UP000095284"/>
    </source>
</evidence>
<evidence type="ECO:0000256" key="8">
    <source>
        <dbReference type="ARBA" id="ARBA00054853"/>
    </source>
</evidence>
<reference evidence="12" key="2">
    <citation type="submission" date="2020-09" db="EMBL/GenBank/DDBJ databases">
        <authorList>
            <person name="Kikuchi T."/>
        </authorList>
    </citation>
    <scope>NUCLEOTIDE SEQUENCE</scope>
    <source>
        <strain evidence="12">Ka4C1</strain>
    </source>
</reference>
<reference evidence="15" key="1">
    <citation type="submission" date="2016-11" db="UniProtKB">
        <authorList>
            <consortium name="WormBaseParasite"/>
        </authorList>
    </citation>
    <scope>IDENTIFICATION</scope>
</reference>
<accession>A0A1I7S5K7</accession>
<evidence type="ECO:0000256" key="10">
    <source>
        <dbReference type="RuleBase" id="RU000499"/>
    </source>
</evidence>